<dbReference type="GO" id="GO:0009401">
    <property type="term" value="P:phosphoenolpyruvate-dependent sugar phosphotransferase system"/>
    <property type="evidence" value="ECO:0007669"/>
    <property type="project" value="InterPro"/>
</dbReference>
<dbReference type="RefSeq" id="WP_216082809.1">
    <property type="nucleotide sequence ID" value="NZ_CACTIB010000008.1"/>
</dbReference>
<dbReference type="Pfam" id="PF00358">
    <property type="entry name" value="PTS_EIIA_1"/>
    <property type="match status" value="1"/>
</dbReference>
<dbReference type="Proteomes" id="UP000324831">
    <property type="component" value="Unassembled WGS sequence"/>
</dbReference>
<proteinExistence type="predicted"/>
<evidence type="ECO:0000313" key="5">
    <source>
        <dbReference type="EMBL" id="GCE63207.1"/>
    </source>
</evidence>
<protein>
    <submittedName>
        <fullName evidence="5">PTS system glucoside-specific EIICBA component</fullName>
    </submittedName>
</protein>
<dbReference type="GO" id="GO:0016740">
    <property type="term" value="F:transferase activity"/>
    <property type="evidence" value="ECO:0007669"/>
    <property type="project" value="UniProtKB-KW"/>
</dbReference>
<reference evidence="5 6" key="1">
    <citation type="submission" date="2019-01" db="EMBL/GenBank/DDBJ databases">
        <title>Draft genome sequences of Candidatus Mycoplasma haemohominis SWG34-3 identified from a patient with pyrexia, anemia and liver dysfunction.</title>
        <authorList>
            <person name="Sekizuka T."/>
            <person name="Hattori N."/>
            <person name="Katano H."/>
            <person name="Takuma T."/>
            <person name="Ito T."/>
            <person name="Arai N."/>
            <person name="Yanai R."/>
            <person name="Ishii S."/>
            <person name="Miura Y."/>
            <person name="Tokunaga T."/>
            <person name="Watanabe H."/>
            <person name="Nomura N."/>
            <person name="Eguchi J."/>
            <person name="Arai T."/>
            <person name="Hasegawa H."/>
            <person name="Nakamaki T."/>
            <person name="Wakita T."/>
            <person name="Niki Y."/>
            <person name="Kuroda M."/>
        </authorList>
    </citation>
    <scope>NUCLEOTIDE SEQUENCE [LARGE SCALE GENOMIC DNA]</scope>
    <source>
        <strain evidence="5">SWG34-3</strain>
    </source>
</reference>
<sequence length="198" mass="21586">MINFLKSLFAKIIPGINIDPKKENQPISNPPYSPAANSLVDVFAPCDGVLVDQKDIPDPAFASIVSGIGVGFKPKETCDLCAFMSGEHLCNPNFSNQNYIKNSISDVTVFLFVGIENGETPPLDEDYASLVSSRNVVVGDTIGRVDMDYLQKKCKSAVCPIIVKPSSLKDREFVLRATLGTEIKKGDLLFSVVAKELW</sequence>
<dbReference type="EMBL" id="BIMN01000001">
    <property type="protein sequence ID" value="GCE63207.1"/>
    <property type="molecule type" value="Genomic_DNA"/>
</dbReference>
<keyword evidence="1" id="KW-0813">Transport</keyword>
<organism evidence="5 6">
    <name type="scientific">Candidatus Mycoplasma haematohominis</name>
    <dbReference type="NCBI Taxonomy" id="1494318"/>
    <lineage>
        <taxon>Bacteria</taxon>
        <taxon>Bacillati</taxon>
        <taxon>Mycoplasmatota</taxon>
        <taxon>Mollicutes</taxon>
        <taxon>Mycoplasmataceae</taxon>
        <taxon>Mycoplasma</taxon>
    </lineage>
</organism>
<dbReference type="SUPFAM" id="SSF51261">
    <property type="entry name" value="Duplicated hybrid motif"/>
    <property type="match status" value="1"/>
</dbReference>
<evidence type="ECO:0000313" key="6">
    <source>
        <dbReference type="Proteomes" id="UP000324831"/>
    </source>
</evidence>
<evidence type="ECO:0000256" key="3">
    <source>
        <dbReference type="ARBA" id="ARBA00022679"/>
    </source>
</evidence>
<dbReference type="InterPro" id="IPR001127">
    <property type="entry name" value="PTS_EIIA_1_perm"/>
</dbReference>
<evidence type="ECO:0000256" key="1">
    <source>
        <dbReference type="ARBA" id="ARBA00022448"/>
    </source>
</evidence>
<keyword evidence="2" id="KW-0762">Sugar transport</keyword>
<feature type="domain" description="PTS EIIA type-1" evidence="4">
    <location>
        <begin position="41"/>
        <end position="164"/>
    </location>
</feature>
<comment type="caution">
    <text evidence="5">The sequence shown here is derived from an EMBL/GenBank/DDBJ whole genome shotgun (WGS) entry which is preliminary data.</text>
</comment>
<dbReference type="Gene3D" id="2.70.70.10">
    <property type="entry name" value="Glucose Permease (Domain IIA)"/>
    <property type="match status" value="1"/>
</dbReference>
<evidence type="ECO:0000259" key="4">
    <source>
        <dbReference type="Pfam" id="PF00358"/>
    </source>
</evidence>
<accession>A0A478FQ47</accession>
<gene>
    <name evidence="5" type="primary">glcB</name>
    <name evidence="5" type="ORF">MHSWG343_01860</name>
</gene>
<evidence type="ECO:0000256" key="2">
    <source>
        <dbReference type="ARBA" id="ARBA00022597"/>
    </source>
</evidence>
<dbReference type="InterPro" id="IPR011055">
    <property type="entry name" value="Dup_hybrid_motif"/>
</dbReference>
<name>A0A478FQ47_9MOLU</name>
<keyword evidence="3" id="KW-0808">Transferase</keyword>
<dbReference type="AlphaFoldDB" id="A0A478FQ47"/>